<keyword evidence="3" id="KW-1185">Reference proteome</keyword>
<feature type="transmembrane region" description="Helical" evidence="1">
    <location>
        <begin position="57"/>
        <end position="79"/>
    </location>
</feature>
<accession>A0A822ZT02</accession>
<sequence length="80" mass="9239">MKTLETFNVMEGNTQSKFKRVCVFCGSSSGNRKVFSDAALELGTELVNSGPFRLSTYNWSIAFFFFFFHSCFHVAFYFFL</sequence>
<dbReference type="EMBL" id="DUZY01000008">
    <property type="protein sequence ID" value="DAD49034.1"/>
    <property type="molecule type" value="Genomic_DNA"/>
</dbReference>
<keyword evidence="1" id="KW-0812">Transmembrane</keyword>
<comment type="caution">
    <text evidence="2">The sequence shown here is derived from an EMBL/GenBank/DDBJ whole genome shotgun (WGS) entry which is preliminary data.</text>
</comment>
<gene>
    <name evidence="2" type="ORF">HUJ06_018971</name>
</gene>
<dbReference type="Gene3D" id="3.40.50.450">
    <property type="match status" value="1"/>
</dbReference>
<reference evidence="2 3" key="1">
    <citation type="journal article" date="2020" name="Mol. Biol. Evol.">
        <title>Distinct Expression and Methylation Patterns for Genes with Different Fates following a Single Whole-Genome Duplication in Flowering Plants.</title>
        <authorList>
            <person name="Shi T."/>
            <person name="Rahmani R.S."/>
            <person name="Gugger P.F."/>
            <person name="Wang M."/>
            <person name="Li H."/>
            <person name="Zhang Y."/>
            <person name="Li Z."/>
            <person name="Wang Q."/>
            <person name="Van de Peer Y."/>
            <person name="Marchal K."/>
            <person name="Chen J."/>
        </authorList>
    </citation>
    <scope>NUCLEOTIDE SEQUENCE [LARGE SCALE GENOMIC DNA]</scope>
    <source>
        <tissue evidence="2">Leaf</tissue>
    </source>
</reference>
<dbReference type="SUPFAM" id="SSF102405">
    <property type="entry name" value="MCP/YpsA-like"/>
    <property type="match status" value="1"/>
</dbReference>
<organism evidence="2 3">
    <name type="scientific">Nelumbo nucifera</name>
    <name type="common">Sacred lotus</name>
    <dbReference type="NCBI Taxonomy" id="4432"/>
    <lineage>
        <taxon>Eukaryota</taxon>
        <taxon>Viridiplantae</taxon>
        <taxon>Streptophyta</taxon>
        <taxon>Embryophyta</taxon>
        <taxon>Tracheophyta</taxon>
        <taxon>Spermatophyta</taxon>
        <taxon>Magnoliopsida</taxon>
        <taxon>Proteales</taxon>
        <taxon>Nelumbonaceae</taxon>
        <taxon>Nelumbo</taxon>
    </lineage>
</organism>
<keyword evidence="1" id="KW-0472">Membrane</keyword>
<dbReference type="AlphaFoldDB" id="A0A822ZT02"/>
<proteinExistence type="predicted"/>
<dbReference type="Proteomes" id="UP000607653">
    <property type="component" value="Unassembled WGS sequence"/>
</dbReference>
<evidence type="ECO:0000313" key="3">
    <source>
        <dbReference type="Proteomes" id="UP000607653"/>
    </source>
</evidence>
<evidence type="ECO:0000256" key="1">
    <source>
        <dbReference type="SAM" id="Phobius"/>
    </source>
</evidence>
<evidence type="ECO:0000313" key="2">
    <source>
        <dbReference type="EMBL" id="DAD49034.1"/>
    </source>
</evidence>
<keyword evidence="1" id="KW-1133">Transmembrane helix</keyword>
<name>A0A822ZT02_NELNU</name>
<protein>
    <submittedName>
        <fullName evidence="2">Uncharacterized protein</fullName>
    </submittedName>
</protein>